<keyword evidence="13 22" id="KW-1133">Transmembrane helix</keyword>
<evidence type="ECO:0000256" key="13">
    <source>
        <dbReference type="ARBA" id="ARBA00022989"/>
    </source>
</evidence>
<keyword evidence="12" id="KW-0249">Electron transport</keyword>
<evidence type="ECO:0000256" key="8">
    <source>
        <dbReference type="ARBA" id="ARBA00022723"/>
    </source>
</evidence>
<comment type="subcellular location">
    <subcellularLocation>
        <location evidence="1">Mitochondrion inner membrane</location>
        <topology evidence="1">Single-pass membrane protein</topology>
    </subcellularLocation>
</comment>
<dbReference type="PANTHER" id="PTHR10134">
    <property type="entry name" value="CYTOCHROME B-C1 COMPLEX SUBUNIT RIESKE, MITOCHONDRIAL"/>
    <property type="match status" value="1"/>
</dbReference>
<gene>
    <name evidence="24" type="ORF">M8C21_004608</name>
</gene>
<dbReference type="SUPFAM" id="SSF50022">
    <property type="entry name" value="ISP domain"/>
    <property type="match status" value="1"/>
</dbReference>
<keyword evidence="12" id="KW-0813">Transport</keyword>
<keyword evidence="15" id="KW-0411">Iron-sulfur</keyword>
<feature type="transmembrane region" description="Helical" evidence="22">
    <location>
        <begin position="187"/>
        <end position="208"/>
    </location>
</feature>
<comment type="caution">
    <text evidence="24">The sequence shown here is derived from an EMBL/GenBank/DDBJ whole genome shotgun (WGS) entry which is preliminary data.</text>
</comment>
<feature type="compositionally biased region" description="Low complexity" evidence="21">
    <location>
        <begin position="10"/>
        <end position="20"/>
    </location>
</feature>
<keyword evidence="25" id="KW-1185">Reference proteome</keyword>
<evidence type="ECO:0000256" key="22">
    <source>
        <dbReference type="SAM" id="Phobius"/>
    </source>
</evidence>
<dbReference type="Gene3D" id="2.102.10.10">
    <property type="entry name" value="Rieske [2Fe-2S] iron-sulphur domain"/>
    <property type="match status" value="1"/>
</dbReference>
<dbReference type="GO" id="GO:0008121">
    <property type="term" value="F:quinol-cytochrome-c reductase activity"/>
    <property type="evidence" value="ECO:0007669"/>
    <property type="project" value="UniProtKB-EC"/>
</dbReference>
<keyword evidence="18" id="KW-1015">Disulfide bond</keyword>
<dbReference type="EMBL" id="JAMZMK010012171">
    <property type="protein sequence ID" value="KAI7724731.1"/>
    <property type="molecule type" value="Genomic_DNA"/>
</dbReference>
<evidence type="ECO:0000256" key="10">
    <source>
        <dbReference type="ARBA" id="ARBA00022946"/>
    </source>
</evidence>
<keyword evidence="7" id="KW-0001">2Fe-2S</keyword>
<comment type="similarity">
    <text evidence="2">Belongs to the Rieske iron-sulfur protein family.</text>
</comment>
<sequence>MLRVAGRRCSSLSSSWWSSSTPASSAIISRHPINGLDSTSDSPRSISHPYPSYLNSIFLHHIRVSFMEFQMVSRCLDIWLLSVRSAVWYESHWTGMLIFIKLQLLYYVLCSDDHTLLGRQWCVHGISFVMGCLVVCQGLSTGSVTPTHDLGFDVPPTVAAIQNPTSKITYDEYNHERYPPGDPSKRAFAYFVLTGGRFVYASLIRLLVLKFVLSMSASKDVLALASLEVDLSSIEPGSTVTVKWRGKPVFIRRRTEDDINLANSVDVNSLRDPQEDAVRVKDPEWLIVVGVCTHLGCIPLPNAGDFGGWFCPCHGSHYDISGRIRKGPAPYNLEVPTYSFLGDNKLLIG</sequence>
<keyword evidence="6 22" id="KW-0812">Transmembrane</keyword>
<dbReference type="AlphaFoldDB" id="A0AAD5BLR9"/>
<feature type="transmembrane region" description="Helical" evidence="22">
    <location>
        <begin position="121"/>
        <end position="140"/>
    </location>
</feature>
<dbReference type="InterPro" id="IPR014349">
    <property type="entry name" value="Rieske_Fe-S_prot"/>
</dbReference>
<keyword evidence="11" id="KW-1278">Translocase</keyword>
<dbReference type="NCBIfam" id="TIGR01416">
    <property type="entry name" value="Rieske_proteo"/>
    <property type="match status" value="1"/>
</dbReference>
<dbReference type="CDD" id="cd03470">
    <property type="entry name" value="Rieske_cytochrome_bc1"/>
    <property type="match status" value="1"/>
</dbReference>
<evidence type="ECO:0000259" key="23">
    <source>
        <dbReference type="PROSITE" id="PS51296"/>
    </source>
</evidence>
<dbReference type="InterPro" id="IPR036922">
    <property type="entry name" value="Rieske_2Fe-2S_sf"/>
</dbReference>
<evidence type="ECO:0000256" key="7">
    <source>
        <dbReference type="ARBA" id="ARBA00022714"/>
    </source>
</evidence>
<name>A0AAD5BLR9_AMBAR</name>
<dbReference type="GO" id="GO:0046872">
    <property type="term" value="F:metal ion binding"/>
    <property type="evidence" value="ECO:0007669"/>
    <property type="project" value="UniProtKB-KW"/>
</dbReference>
<evidence type="ECO:0000256" key="9">
    <source>
        <dbReference type="ARBA" id="ARBA00022792"/>
    </source>
</evidence>
<evidence type="ECO:0000256" key="16">
    <source>
        <dbReference type="ARBA" id="ARBA00023128"/>
    </source>
</evidence>
<dbReference type="InterPro" id="IPR005805">
    <property type="entry name" value="Rieske_Fe-S_prot_C"/>
</dbReference>
<evidence type="ECO:0000256" key="6">
    <source>
        <dbReference type="ARBA" id="ARBA00022692"/>
    </source>
</evidence>
<dbReference type="SUPFAM" id="SSF81502">
    <property type="entry name" value="ISP transmembrane anchor"/>
    <property type="match status" value="1"/>
</dbReference>
<evidence type="ECO:0000256" key="1">
    <source>
        <dbReference type="ARBA" id="ARBA00004434"/>
    </source>
</evidence>
<feature type="region of interest" description="Disordered" evidence="21">
    <location>
        <begin position="1"/>
        <end position="20"/>
    </location>
</feature>
<evidence type="ECO:0000256" key="15">
    <source>
        <dbReference type="ARBA" id="ARBA00023014"/>
    </source>
</evidence>
<organism evidence="24 25">
    <name type="scientific">Ambrosia artemisiifolia</name>
    <name type="common">Common ragweed</name>
    <dbReference type="NCBI Taxonomy" id="4212"/>
    <lineage>
        <taxon>Eukaryota</taxon>
        <taxon>Viridiplantae</taxon>
        <taxon>Streptophyta</taxon>
        <taxon>Embryophyta</taxon>
        <taxon>Tracheophyta</taxon>
        <taxon>Spermatophyta</taxon>
        <taxon>Magnoliopsida</taxon>
        <taxon>eudicotyledons</taxon>
        <taxon>Gunneridae</taxon>
        <taxon>Pentapetalae</taxon>
        <taxon>asterids</taxon>
        <taxon>campanulids</taxon>
        <taxon>Asterales</taxon>
        <taxon>Asteraceae</taxon>
        <taxon>Asteroideae</taxon>
        <taxon>Heliantheae alliance</taxon>
        <taxon>Heliantheae</taxon>
        <taxon>Ambrosia</taxon>
    </lineage>
</organism>
<keyword evidence="10" id="KW-0809">Transit peptide</keyword>
<evidence type="ECO:0000256" key="2">
    <source>
        <dbReference type="ARBA" id="ARBA00010651"/>
    </source>
</evidence>
<evidence type="ECO:0000256" key="5">
    <source>
        <dbReference type="ARBA" id="ARBA00022660"/>
    </source>
</evidence>
<dbReference type="InterPro" id="IPR004192">
    <property type="entry name" value="Rieske_TM"/>
</dbReference>
<evidence type="ECO:0000256" key="3">
    <source>
        <dbReference type="ARBA" id="ARBA00011787"/>
    </source>
</evidence>
<dbReference type="PROSITE" id="PS51296">
    <property type="entry name" value="RIESKE"/>
    <property type="match status" value="1"/>
</dbReference>
<comment type="subunit">
    <text evidence="3">Component of the ubiquinol-cytochrome c oxidoreductase (cytochrome b-c1 complex, complex III, CIII), a multisubunit enzyme composed of 3 respiratory subunits cytochrome b, cytochrome c1 and Rieske protein, 2 core protein subunits, and several low-molecular weight protein subunits. The complex exists as an obligatory dimer and forms supercomplexes (SCs) in the inner mitochondrial membrane with cytochrome c oxidase (complex IV, CIV).</text>
</comment>
<dbReference type="Pfam" id="PF00355">
    <property type="entry name" value="Rieske"/>
    <property type="match status" value="1"/>
</dbReference>
<evidence type="ECO:0000256" key="20">
    <source>
        <dbReference type="ARBA" id="ARBA00034078"/>
    </source>
</evidence>
<evidence type="ECO:0000256" key="21">
    <source>
        <dbReference type="SAM" id="MobiDB-lite"/>
    </source>
</evidence>
<reference evidence="24" key="1">
    <citation type="submission" date="2022-06" db="EMBL/GenBank/DDBJ databases">
        <title>Uncovering the hologenomic basis of an extraordinary plant invasion.</title>
        <authorList>
            <person name="Bieker V.C."/>
            <person name="Martin M.D."/>
            <person name="Gilbert T."/>
            <person name="Hodgins K."/>
            <person name="Battlay P."/>
            <person name="Petersen B."/>
            <person name="Wilson J."/>
        </authorList>
    </citation>
    <scope>NUCLEOTIDE SEQUENCE</scope>
    <source>
        <strain evidence="24">AA19_3_7</strain>
        <tissue evidence="24">Leaf</tissue>
    </source>
</reference>
<keyword evidence="16" id="KW-0496">Mitochondrion</keyword>
<dbReference type="Pfam" id="PF02921">
    <property type="entry name" value="UCR_TM"/>
    <property type="match status" value="1"/>
</dbReference>
<keyword evidence="9" id="KW-0999">Mitochondrion inner membrane</keyword>
<evidence type="ECO:0000256" key="12">
    <source>
        <dbReference type="ARBA" id="ARBA00022982"/>
    </source>
</evidence>
<accession>A0AAD5BLR9</accession>
<protein>
    <recommendedName>
        <fullName evidence="4">quinol--cytochrome-c reductase</fullName>
        <ecNumber evidence="4">7.1.1.8</ecNumber>
    </recommendedName>
</protein>
<evidence type="ECO:0000256" key="11">
    <source>
        <dbReference type="ARBA" id="ARBA00022967"/>
    </source>
</evidence>
<dbReference type="FunFam" id="2.102.10.10:FF:000001">
    <property type="entry name" value="Cytochrome b-c1 complex subunit Rieske, mitochondrial"/>
    <property type="match status" value="1"/>
</dbReference>
<keyword evidence="14" id="KW-0408">Iron</keyword>
<feature type="domain" description="Rieske" evidence="23">
    <location>
        <begin position="259"/>
        <end position="347"/>
    </location>
</feature>
<evidence type="ECO:0000256" key="18">
    <source>
        <dbReference type="ARBA" id="ARBA00023157"/>
    </source>
</evidence>
<comment type="catalytic activity">
    <reaction evidence="19">
        <text>a quinol + 2 Fe(III)-[cytochrome c](out) = a quinone + 2 Fe(II)-[cytochrome c](out) + 2 H(+)(out)</text>
        <dbReference type="Rhea" id="RHEA:11484"/>
        <dbReference type="Rhea" id="RHEA-COMP:10350"/>
        <dbReference type="Rhea" id="RHEA-COMP:14399"/>
        <dbReference type="ChEBI" id="CHEBI:15378"/>
        <dbReference type="ChEBI" id="CHEBI:24646"/>
        <dbReference type="ChEBI" id="CHEBI:29033"/>
        <dbReference type="ChEBI" id="CHEBI:29034"/>
        <dbReference type="ChEBI" id="CHEBI:132124"/>
        <dbReference type="EC" id="7.1.1.8"/>
    </reaction>
</comment>
<dbReference type="InterPro" id="IPR006317">
    <property type="entry name" value="Ubiquinol_cyt_c_Rdtase_Fe-S-su"/>
</dbReference>
<evidence type="ECO:0000256" key="17">
    <source>
        <dbReference type="ARBA" id="ARBA00023136"/>
    </source>
</evidence>
<evidence type="ECO:0000313" key="24">
    <source>
        <dbReference type="EMBL" id="KAI7724731.1"/>
    </source>
</evidence>
<dbReference type="EC" id="7.1.1.8" evidence="4"/>
<dbReference type="GO" id="GO:0005743">
    <property type="term" value="C:mitochondrial inner membrane"/>
    <property type="evidence" value="ECO:0007669"/>
    <property type="project" value="UniProtKB-SubCell"/>
</dbReference>
<dbReference type="GO" id="GO:0051537">
    <property type="term" value="F:2 iron, 2 sulfur cluster binding"/>
    <property type="evidence" value="ECO:0007669"/>
    <property type="project" value="UniProtKB-KW"/>
</dbReference>
<comment type="cofactor">
    <cofactor evidence="20">
        <name>[2Fe-2S] cluster</name>
        <dbReference type="ChEBI" id="CHEBI:190135"/>
    </cofactor>
</comment>
<evidence type="ECO:0000256" key="14">
    <source>
        <dbReference type="ARBA" id="ARBA00023004"/>
    </source>
</evidence>
<keyword evidence="17 22" id="KW-0472">Membrane</keyword>
<proteinExistence type="inferred from homology"/>
<dbReference type="PRINTS" id="PR00162">
    <property type="entry name" value="RIESKE"/>
</dbReference>
<evidence type="ECO:0000256" key="19">
    <source>
        <dbReference type="ARBA" id="ARBA00029351"/>
    </source>
</evidence>
<keyword evidence="8" id="KW-0479">Metal-binding</keyword>
<evidence type="ECO:0000256" key="4">
    <source>
        <dbReference type="ARBA" id="ARBA00012951"/>
    </source>
</evidence>
<dbReference type="InterPro" id="IPR017941">
    <property type="entry name" value="Rieske_2Fe-2S"/>
</dbReference>
<evidence type="ECO:0000313" key="25">
    <source>
        <dbReference type="Proteomes" id="UP001206925"/>
    </source>
</evidence>
<keyword evidence="5" id="KW-0679">Respiratory chain</keyword>
<dbReference type="Proteomes" id="UP001206925">
    <property type="component" value="Unassembled WGS sequence"/>
</dbReference>